<keyword evidence="9" id="KW-1185">Reference proteome</keyword>
<dbReference type="CDD" id="cd17324">
    <property type="entry name" value="MFS_NepI_like"/>
    <property type="match status" value="1"/>
</dbReference>
<dbReference type="SUPFAM" id="SSF103473">
    <property type="entry name" value="MFS general substrate transporter"/>
    <property type="match status" value="1"/>
</dbReference>
<comment type="subcellular location">
    <subcellularLocation>
        <location evidence="1">Cell membrane</location>
        <topology evidence="1">Multi-pass membrane protein</topology>
    </subcellularLocation>
</comment>
<dbReference type="EMBL" id="BAAAZX010000011">
    <property type="protein sequence ID" value="GAA3999444.1"/>
    <property type="molecule type" value="Genomic_DNA"/>
</dbReference>
<evidence type="ECO:0000256" key="2">
    <source>
        <dbReference type="ARBA" id="ARBA00022475"/>
    </source>
</evidence>
<evidence type="ECO:0000313" key="9">
    <source>
        <dbReference type="Proteomes" id="UP001500456"/>
    </source>
</evidence>
<dbReference type="PANTHER" id="PTHR43124">
    <property type="entry name" value="PURINE EFFLUX PUMP PBUE"/>
    <property type="match status" value="1"/>
</dbReference>
<gene>
    <name evidence="8" type="ORF">GCM10022232_41510</name>
</gene>
<evidence type="ECO:0000256" key="5">
    <source>
        <dbReference type="ARBA" id="ARBA00023136"/>
    </source>
</evidence>
<sequence>MAGSLAKGTAMPALPWPGLLALSTAAFTAVLTELLPAGLLPRMAGDLGVSEARVGFLVTGYALASFLAAIPLTALLRGLPRRPVLVGTLLGFAAANAVVALSSSYPLTFAARLVAGCMGGTLWAMLVGYAARMVPAERRGRAIAVVLAGITLALSLGVPAGTALAGALGWRTAFGVLSGLAVLLVVAVRRWVPGFPGEAAGTRMPLARVAVLPGIPAVLSVTLFLLLGHQVMYTYVAPFAAHAGFGRTGLVLLVFGAATVAGIWVTGVLVDRRLRPTLLAALSLCTAVMLTLGLYAGTPAVLLVCVALWGVAFGGAPTLIQTALVDASGPAHGDVATSLQTTVYNAGIAAGSLTGGVVLENLGAGALPWTALPLVALALATVTLGRRYAFPVARRRP</sequence>
<feature type="transmembrane region" description="Helical" evidence="6">
    <location>
        <begin position="84"/>
        <end position="103"/>
    </location>
</feature>
<name>A0ABP7RM83_9ACTN</name>
<dbReference type="Gene3D" id="1.20.1250.20">
    <property type="entry name" value="MFS general substrate transporter like domains"/>
    <property type="match status" value="1"/>
</dbReference>
<dbReference type="InterPro" id="IPR036259">
    <property type="entry name" value="MFS_trans_sf"/>
</dbReference>
<dbReference type="Pfam" id="PF07690">
    <property type="entry name" value="MFS_1"/>
    <property type="match status" value="1"/>
</dbReference>
<feature type="transmembrane region" description="Helical" evidence="6">
    <location>
        <begin position="142"/>
        <end position="162"/>
    </location>
</feature>
<organism evidence="8 9">
    <name type="scientific">Streptomyces plumbiresistens</name>
    <dbReference type="NCBI Taxonomy" id="511811"/>
    <lineage>
        <taxon>Bacteria</taxon>
        <taxon>Bacillati</taxon>
        <taxon>Actinomycetota</taxon>
        <taxon>Actinomycetes</taxon>
        <taxon>Kitasatosporales</taxon>
        <taxon>Streptomycetaceae</taxon>
        <taxon>Streptomyces</taxon>
    </lineage>
</organism>
<keyword evidence="4 6" id="KW-1133">Transmembrane helix</keyword>
<evidence type="ECO:0000256" key="4">
    <source>
        <dbReference type="ARBA" id="ARBA00022989"/>
    </source>
</evidence>
<protein>
    <submittedName>
        <fullName evidence="8">MFS transporter</fullName>
    </submittedName>
</protein>
<feature type="transmembrane region" description="Helical" evidence="6">
    <location>
        <begin position="52"/>
        <end position="72"/>
    </location>
</feature>
<keyword evidence="3 6" id="KW-0812">Transmembrane</keyword>
<dbReference type="InterPro" id="IPR050189">
    <property type="entry name" value="MFS_Efflux_Transporters"/>
</dbReference>
<proteinExistence type="predicted"/>
<evidence type="ECO:0000259" key="7">
    <source>
        <dbReference type="PROSITE" id="PS50850"/>
    </source>
</evidence>
<feature type="transmembrane region" description="Helical" evidence="6">
    <location>
        <begin position="249"/>
        <end position="270"/>
    </location>
</feature>
<dbReference type="PROSITE" id="PS50850">
    <property type="entry name" value="MFS"/>
    <property type="match status" value="1"/>
</dbReference>
<evidence type="ECO:0000256" key="3">
    <source>
        <dbReference type="ARBA" id="ARBA00022692"/>
    </source>
</evidence>
<comment type="caution">
    <text evidence="8">The sequence shown here is derived from an EMBL/GenBank/DDBJ whole genome shotgun (WGS) entry which is preliminary data.</text>
</comment>
<feature type="transmembrane region" description="Helical" evidence="6">
    <location>
        <begin position="371"/>
        <end position="389"/>
    </location>
</feature>
<evidence type="ECO:0000313" key="8">
    <source>
        <dbReference type="EMBL" id="GAA3999444.1"/>
    </source>
</evidence>
<evidence type="ECO:0000256" key="6">
    <source>
        <dbReference type="SAM" id="Phobius"/>
    </source>
</evidence>
<reference evidence="9" key="1">
    <citation type="journal article" date="2019" name="Int. J. Syst. Evol. Microbiol.">
        <title>The Global Catalogue of Microorganisms (GCM) 10K type strain sequencing project: providing services to taxonomists for standard genome sequencing and annotation.</title>
        <authorList>
            <consortium name="The Broad Institute Genomics Platform"/>
            <consortium name="The Broad Institute Genome Sequencing Center for Infectious Disease"/>
            <person name="Wu L."/>
            <person name="Ma J."/>
        </authorList>
    </citation>
    <scope>NUCLEOTIDE SEQUENCE [LARGE SCALE GENOMIC DNA]</scope>
    <source>
        <strain evidence="9">JCM 16924</strain>
    </source>
</reference>
<keyword evidence="2" id="KW-1003">Cell membrane</keyword>
<dbReference type="InterPro" id="IPR020846">
    <property type="entry name" value="MFS_dom"/>
</dbReference>
<dbReference type="InterPro" id="IPR011701">
    <property type="entry name" value="MFS"/>
</dbReference>
<evidence type="ECO:0000256" key="1">
    <source>
        <dbReference type="ARBA" id="ARBA00004651"/>
    </source>
</evidence>
<feature type="transmembrane region" description="Helical" evidence="6">
    <location>
        <begin position="168"/>
        <end position="188"/>
    </location>
</feature>
<dbReference type="PANTHER" id="PTHR43124:SF3">
    <property type="entry name" value="CHLORAMPHENICOL EFFLUX PUMP RV0191"/>
    <property type="match status" value="1"/>
</dbReference>
<dbReference type="Proteomes" id="UP001500456">
    <property type="component" value="Unassembled WGS sequence"/>
</dbReference>
<feature type="transmembrane region" description="Helical" evidence="6">
    <location>
        <begin position="301"/>
        <end position="320"/>
    </location>
</feature>
<accession>A0ABP7RM83</accession>
<feature type="transmembrane region" description="Helical" evidence="6">
    <location>
        <begin position="209"/>
        <end position="229"/>
    </location>
</feature>
<feature type="domain" description="Major facilitator superfamily (MFS) profile" evidence="7">
    <location>
        <begin position="18"/>
        <end position="388"/>
    </location>
</feature>
<keyword evidence="5 6" id="KW-0472">Membrane</keyword>
<feature type="transmembrane region" description="Helical" evidence="6">
    <location>
        <begin position="109"/>
        <end position="130"/>
    </location>
</feature>